<name>A0A369CJ02_9GAMM</name>
<keyword evidence="5 9" id="KW-0378">Hydrolase</keyword>
<dbReference type="InterPro" id="IPR022337">
    <property type="entry name" value="Inositol_monophosphatase_SuhB"/>
</dbReference>
<sequence>MHPLVNIAVNAARRAGNVITRAIPKLDALQVQTKGRHDFVSDVDRMAEAEIIQVIRKAYPDHAILAEESGAQGSAEVVWLIDPLDGTTNFLHNFPHYAVSIAVQIRGRLEHGIIYDPVRQELFTASRGSGVQLDGRRVRVSRLNGVEGALLGTGFPFRQPQRLEVYLKTFNALFPQAADIRRAGSAALDLAYVAAGRLDGYWEFGLQPWDMGAGALMVQESGGLVGDFGGGSNFLSSGNIVAGSPKVFKGMLQAIHPCLPPELRK</sequence>
<evidence type="ECO:0000256" key="5">
    <source>
        <dbReference type="ARBA" id="ARBA00022801"/>
    </source>
</evidence>
<evidence type="ECO:0000256" key="3">
    <source>
        <dbReference type="ARBA" id="ARBA00009759"/>
    </source>
</evidence>
<dbReference type="RefSeq" id="WP_114278666.1">
    <property type="nucleotide sequence ID" value="NZ_QPJY01000002.1"/>
</dbReference>
<comment type="caution">
    <text evidence="10">The sequence shown here is derived from an EMBL/GenBank/DDBJ whole genome shotgun (WGS) entry which is preliminary data.</text>
</comment>
<reference evidence="10 11" key="1">
    <citation type="submission" date="2018-07" db="EMBL/GenBank/DDBJ databases">
        <title>Genomic Encyclopedia of Type Strains, Phase IV (KMG-IV): sequencing the most valuable type-strain genomes for metagenomic binning, comparative biology and taxonomic classification.</title>
        <authorList>
            <person name="Goeker M."/>
        </authorList>
    </citation>
    <scope>NUCLEOTIDE SEQUENCE [LARGE SCALE GENOMIC DNA]</scope>
    <source>
        <strain evidence="10 11">DSM 26407</strain>
    </source>
</reference>
<keyword evidence="4 8" id="KW-0479">Metal-binding</keyword>
<dbReference type="Gene3D" id="3.40.190.80">
    <property type="match status" value="1"/>
</dbReference>
<dbReference type="GO" id="GO:0031564">
    <property type="term" value="P:transcription antitermination"/>
    <property type="evidence" value="ECO:0007669"/>
    <property type="project" value="UniProtKB-KW"/>
</dbReference>
<evidence type="ECO:0000313" key="11">
    <source>
        <dbReference type="Proteomes" id="UP000252707"/>
    </source>
</evidence>
<evidence type="ECO:0000313" key="10">
    <source>
        <dbReference type="EMBL" id="RCX31824.1"/>
    </source>
</evidence>
<keyword evidence="6" id="KW-0805">Transcription regulation</keyword>
<dbReference type="Pfam" id="PF00459">
    <property type="entry name" value="Inositol_P"/>
    <property type="match status" value="1"/>
</dbReference>
<comment type="similarity">
    <text evidence="3 9">Belongs to the inositol monophosphatase superfamily.</text>
</comment>
<dbReference type="PANTHER" id="PTHR20854">
    <property type="entry name" value="INOSITOL MONOPHOSPHATASE"/>
    <property type="match status" value="1"/>
</dbReference>
<feature type="binding site" evidence="8">
    <location>
        <position position="85"/>
    </location>
    <ligand>
        <name>Mg(2+)</name>
        <dbReference type="ChEBI" id="CHEBI:18420"/>
        <label>1</label>
        <note>catalytic</note>
    </ligand>
</feature>
<dbReference type="GO" id="GO:0006020">
    <property type="term" value="P:inositol metabolic process"/>
    <property type="evidence" value="ECO:0007669"/>
    <property type="project" value="TreeGrafter"/>
</dbReference>
<evidence type="ECO:0000256" key="2">
    <source>
        <dbReference type="ARBA" id="ARBA00001946"/>
    </source>
</evidence>
<dbReference type="CDD" id="cd01639">
    <property type="entry name" value="IMPase"/>
    <property type="match status" value="1"/>
</dbReference>
<dbReference type="EC" id="3.1.3.25" evidence="9"/>
<dbReference type="GO" id="GO:0008934">
    <property type="term" value="F:inositol monophosphate 1-phosphatase activity"/>
    <property type="evidence" value="ECO:0007669"/>
    <property type="project" value="InterPro"/>
</dbReference>
<dbReference type="FunFam" id="3.30.540.10:FF:000003">
    <property type="entry name" value="Inositol-1-monophosphatase"/>
    <property type="match status" value="1"/>
</dbReference>
<keyword evidence="7 8" id="KW-0460">Magnesium</keyword>
<evidence type="ECO:0000256" key="6">
    <source>
        <dbReference type="ARBA" id="ARBA00022814"/>
    </source>
</evidence>
<dbReference type="AlphaFoldDB" id="A0A369CJ02"/>
<dbReference type="InterPro" id="IPR000760">
    <property type="entry name" value="Inositol_monophosphatase-like"/>
</dbReference>
<evidence type="ECO:0000256" key="7">
    <source>
        <dbReference type="ARBA" id="ARBA00022842"/>
    </source>
</evidence>
<keyword evidence="6" id="KW-0804">Transcription</keyword>
<feature type="binding site" evidence="8">
    <location>
        <position position="67"/>
    </location>
    <ligand>
        <name>Mg(2+)</name>
        <dbReference type="ChEBI" id="CHEBI:18420"/>
        <label>1</label>
        <note>catalytic</note>
    </ligand>
</feature>
<organism evidence="10 11">
    <name type="scientific">Thioalbus denitrificans</name>
    <dbReference type="NCBI Taxonomy" id="547122"/>
    <lineage>
        <taxon>Bacteria</taxon>
        <taxon>Pseudomonadati</taxon>
        <taxon>Pseudomonadota</taxon>
        <taxon>Gammaproteobacteria</taxon>
        <taxon>Chromatiales</taxon>
        <taxon>Ectothiorhodospiraceae</taxon>
        <taxon>Thioalbus</taxon>
    </lineage>
</organism>
<evidence type="ECO:0000256" key="8">
    <source>
        <dbReference type="PIRSR" id="PIRSR600760-2"/>
    </source>
</evidence>
<accession>A0A369CJ02</accession>
<keyword evidence="11" id="KW-1185">Reference proteome</keyword>
<protein>
    <recommendedName>
        <fullName evidence="9">Inositol-1-monophosphatase</fullName>
        <ecNumber evidence="9">3.1.3.25</ecNumber>
    </recommendedName>
</protein>
<dbReference type="GO" id="GO:0007165">
    <property type="term" value="P:signal transduction"/>
    <property type="evidence" value="ECO:0007669"/>
    <property type="project" value="TreeGrafter"/>
</dbReference>
<dbReference type="PROSITE" id="PS00629">
    <property type="entry name" value="IMP_1"/>
    <property type="match status" value="1"/>
</dbReference>
<dbReference type="Proteomes" id="UP000252707">
    <property type="component" value="Unassembled WGS sequence"/>
</dbReference>
<gene>
    <name evidence="10" type="ORF">DFQ59_102171</name>
</gene>
<dbReference type="Gene3D" id="3.30.540.10">
    <property type="entry name" value="Fructose-1,6-Bisphosphatase, subunit A, domain 1"/>
    <property type="match status" value="1"/>
</dbReference>
<evidence type="ECO:0000256" key="9">
    <source>
        <dbReference type="RuleBase" id="RU364068"/>
    </source>
</evidence>
<dbReference type="SUPFAM" id="SSF56655">
    <property type="entry name" value="Carbohydrate phosphatase"/>
    <property type="match status" value="1"/>
</dbReference>
<dbReference type="PRINTS" id="PR00377">
    <property type="entry name" value="IMPHPHTASES"/>
</dbReference>
<comment type="cofactor">
    <cofactor evidence="2 8 9">
        <name>Mg(2+)</name>
        <dbReference type="ChEBI" id="CHEBI:18420"/>
    </cofactor>
</comment>
<feature type="binding site" evidence="8">
    <location>
        <position position="82"/>
    </location>
    <ligand>
        <name>Mg(2+)</name>
        <dbReference type="ChEBI" id="CHEBI:18420"/>
        <label>1</label>
        <note>catalytic</note>
    </ligand>
</feature>
<dbReference type="InterPro" id="IPR033942">
    <property type="entry name" value="IMPase"/>
</dbReference>
<dbReference type="PRINTS" id="PR01959">
    <property type="entry name" value="SBIMPHPHTASE"/>
</dbReference>
<keyword evidence="6" id="KW-0889">Transcription antitermination</keyword>
<comment type="catalytic activity">
    <reaction evidence="1 9">
        <text>a myo-inositol phosphate + H2O = myo-inositol + phosphate</text>
        <dbReference type="Rhea" id="RHEA:24056"/>
        <dbReference type="ChEBI" id="CHEBI:15377"/>
        <dbReference type="ChEBI" id="CHEBI:17268"/>
        <dbReference type="ChEBI" id="CHEBI:43474"/>
        <dbReference type="ChEBI" id="CHEBI:84139"/>
        <dbReference type="EC" id="3.1.3.25"/>
    </reaction>
</comment>
<dbReference type="GO" id="GO:0046872">
    <property type="term" value="F:metal ion binding"/>
    <property type="evidence" value="ECO:0007669"/>
    <property type="project" value="UniProtKB-KW"/>
</dbReference>
<feature type="binding site" evidence="8">
    <location>
        <position position="210"/>
    </location>
    <ligand>
        <name>Mg(2+)</name>
        <dbReference type="ChEBI" id="CHEBI:18420"/>
        <label>1</label>
        <note>catalytic</note>
    </ligand>
</feature>
<dbReference type="PANTHER" id="PTHR20854:SF4">
    <property type="entry name" value="INOSITOL-1-MONOPHOSPHATASE-RELATED"/>
    <property type="match status" value="1"/>
</dbReference>
<evidence type="ECO:0000256" key="1">
    <source>
        <dbReference type="ARBA" id="ARBA00001033"/>
    </source>
</evidence>
<dbReference type="InterPro" id="IPR020583">
    <property type="entry name" value="Inositol_monoP_metal-BS"/>
</dbReference>
<dbReference type="NCBIfam" id="NF008027">
    <property type="entry name" value="PRK10757.1"/>
    <property type="match status" value="1"/>
</dbReference>
<dbReference type="OrthoDB" id="9785695at2"/>
<proteinExistence type="inferred from homology"/>
<dbReference type="EMBL" id="QPJY01000002">
    <property type="protein sequence ID" value="RCX31824.1"/>
    <property type="molecule type" value="Genomic_DNA"/>
</dbReference>
<evidence type="ECO:0000256" key="4">
    <source>
        <dbReference type="ARBA" id="ARBA00022723"/>
    </source>
</evidence>
<feature type="binding site" evidence="8">
    <location>
        <position position="84"/>
    </location>
    <ligand>
        <name>Mg(2+)</name>
        <dbReference type="ChEBI" id="CHEBI:18420"/>
        <label>1</label>
        <note>catalytic</note>
    </ligand>
</feature>